<dbReference type="RefSeq" id="WP_129725067.1">
    <property type="nucleotide sequence ID" value="NZ_LR215036.1"/>
</dbReference>
<keyword evidence="3" id="KW-1185">Reference proteome</keyword>
<dbReference type="Proteomes" id="UP000290985">
    <property type="component" value="Chromosome"/>
</dbReference>
<evidence type="ECO:0000313" key="3">
    <source>
        <dbReference type="Proteomes" id="UP000290985"/>
    </source>
</evidence>
<name>A0A449B0U0_9BACT</name>
<organism evidence="2 3">
    <name type="scientific">Mycoplasmopsis citelli</name>
    <dbReference type="NCBI Taxonomy" id="171281"/>
    <lineage>
        <taxon>Bacteria</taxon>
        <taxon>Bacillati</taxon>
        <taxon>Mycoplasmatota</taxon>
        <taxon>Mycoplasmoidales</taxon>
        <taxon>Metamycoplasmataceae</taxon>
        <taxon>Mycoplasmopsis</taxon>
    </lineage>
</organism>
<feature type="compositionally biased region" description="Polar residues" evidence="1">
    <location>
        <begin position="103"/>
        <end position="123"/>
    </location>
</feature>
<feature type="region of interest" description="Disordered" evidence="1">
    <location>
        <begin position="103"/>
        <end position="124"/>
    </location>
</feature>
<dbReference type="AlphaFoldDB" id="A0A449B0U0"/>
<dbReference type="EMBL" id="LR215036">
    <property type="protein sequence ID" value="VEU74217.1"/>
    <property type="molecule type" value="Genomic_DNA"/>
</dbReference>
<gene>
    <name evidence="2" type="ORF">NCTC10181_00047</name>
</gene>
<evidence type="ECO:0000313" key="2">
    <source>
        <dbReference type="EMBL" id="VEU74217.1"/>
    </source>
</evidence>
<proteinExistence type="predicted"/>
<evidence type="ECO:0000256" key="1">
    <source>
        <dbReference type="SAM" id="MobiDB-lite"/>
    </source>
</evidence>
<protein>
    <submittedName>
        <fullName evidence="2">Uncharacterized protein</fullName>
    </submittedName>
</protein>
<reference evidence="2 3" key="1">
    <citation type="submission" date="2019-01" db="EMBL/GenBank/DDBJ databases">
        <authorList>
            <consortium name="Pathogen Informatics"/>
        </authorList>
    </citation>
    <scope>NUCLEOTIDE SEQUENCE [LARGE SCALE GENOMIC DNA]</scope>
    <source>
        <strain evidence="2 3">NCTC10181</strain>
    </source>
</reference>
<dbReference type="KEGG" id="mcit:NCTC10181_00047"/>
<accession>A0A449B0U0</accession>
<sequence length="287" mass="34588">MITKKELKIPKGFKWHKPLVLFNEETKIYFLDTYNIKNTRKQFLYEKEIYDYQLKKQVWVDTKHIKIISNSDFNELFKKDEYLKVDELNIEDYETLSDVFNQTQSNDSKNRDNQQQFQENGSPEDNPLKWRLQALLLLFVYKDDAYYLNLFVERIPKPDGSIGIWIDTLNIMTMNKKDFIFTTKGEFETFKSLKWKLIDVKKAFKGIYRSHFENLSLKKTFQKVFYNPKIKKCTSKIIVTDYDDADAPYLEEPLRTQYLNNLSDKLKIMINKTNEELRKYQKDPFND</sequence>